<dbReference type="SMART" id="SM00393">
    <property type="entry name" value="R3H"/>
    <property type="match status" value="1"/>
</dbReference>
<dbReference type="Pfam" id="PF01424">
    <property type="entry name" value="R3H"/>
    <property type="match status" value="1"/>
</dbReference>
<protein>
    <submittedName>
        <fullName evidence="4">Sperm-associated antigen 7 homolog</fullName>
    </submittedName>
</protein>
<name>A0ABM0GMJ8_SACKO</name>
<dbReference type="Proteomes" id="UP000694865">
    <property type="component" value="Unplaced"/>
</dbReference>
<feature type="domain" description="R3H" evidence="2">
    <location>
        <begin position="45"/>
        <end position="108"/>
    </location>
</feature>
<evidence type="ECO:0000259" key="2">
    <source>
        <dbReference type="PROSITE" id="PS51061"/>
    </source>
</evidence>
<feature type="region of interest" description="Disordered" evidence="1">
    <location>
        <begin position="215"/>
        <end position="235"/>
    </location>
</feature>
<dbReference type="RefSeq" id="XP_002733237.1">
    <property type="nucleotide sequence ID" value="XM_002733191.2"/>
</dbReference>
<dbReference type="PROSITE" id="PS51061">
    <property type="entry name" value="R3H"/>
    <property type="match status" value="1"/>
</dbReference>
<dbReference type="InterPro" id="IPR017330">
    <property type="entry name" value="SPAG7"/>
</dbReference>
<dbReference type="InterPro" id="IPR001374">
    <property type="entry name" value="R3H_dom"/>
</dbReference>
<evidence type="ECO:0000313" key="3">
    <source>
        <dbReference type="Proteomes" id="UP000694865"/>
    </source>
</evidence>
<dbReference type="InterPro" id="IPR036867">
    <property type="entry name" value="R3H_dom_sf"/>
</dbReference>
<dbReference type="Gene3D" id="3.30.1370.50">
    <property type="entry name" value="R3H-like domain"/>
    <property type="match status" value="1"/>
</dbReference>
<proteinExistence type="predicted"/>
<feature type="compositionally biased region" description="Low complexity" evidence="1">
    <location>
        <begin position="223"/>
        <end position="235"/>
    </location>
</feature>
<reference evidence="4" key="1">
    <citation type="submission" date="2025-08" db="UniProtKB">
        <authorList>
            <consortium name="RefSeq"/>
        </authorList>
    </citation>
    <scope>IDENTIFICATION</scope>
    <source>
        <tissue evidence="4">Testes</tissue>
    </source>
</reference>
<dbReference type="PANTHER" id="PTHR13498">
    <property type="entry name" value="SPERM ASSOCIATED ANTIGEN 7"/>
    <property type="match status" value="1"/>
</dbReference>
<organism evidence="3 4">
    <name type="scientific">Saccoglossus kowalevskii</name>
    <name type="common">Acorn worm</name>
    <dbReference type="NCBI Taxonomy" id="10224"/>
    <lineage>
        <taxon>Eukaryota</taxon>
        <taxon>Metazoa</taxon>
        <taxon>Hemichordata</taxon>
        <taxon>Enteropneusta</taxon>
        <taxon>Harrimaniidae</taxon>
        <taxon>Saccoglossus</taxon>
    </lineage>
</organism>
<feature type="region of interest" description="Disordered" evidence="1">
    <location>
        <begin position="1"/>
        <end position="43"/>
    </location>
</feature>
<accession>A0ABM0GMJ8</accession>
<keyword evidence="3" id="KW-1185">Reference proteome</keyword>
<gene>
    <name evidence="4" type="primary">LOC100378010</name>
</gene>
<evidence type="ECO:0000256" key="1">
    <source>
        <dbReference type="SAM" id="MobiDB-lite"/>
    </source>
</evidence>
<dbReference type="GeneID" id="100378010"/>
<feature type="compositionally biased region" description="Basic and acidic residues" evidence="1">
    <location>
        <begin position="19"/>
        <end position="43"/>
    </location>
</feature>
<dbReference type="SUPFAM" id="SSF82708">
    <property type="entry name" value="R3H domain"/>
    <property type="match status" value="1"/>
</dbReference>
<evidence type="ECO:0000313" key="4">
    <source>
        <dbReference type="RefSeq" id="XP_002733237.1"/>
    </source>
</evidence>
<dbReference type="PANTHER" id="PTHR13498:SF3">
    <property type="entry name" value="SPERM-ASSOCIATED ANTIGEN 7"/>
    <property type="match status" value="1"/>
</dbReference>
<sequence length="235" mass="27092">MADLLGNILGSMEKPPSAGDKEKKLAKQRKKQMEKIQEADKKRKSDFRLKVEKEVNEFTNNETSTRLRYEPMDRVYRSIIYDVAEVAGLTSFSFGERDEERYLVLFKKEFAPTDEELAAYRSGKVIEDPEKAREYYRMKAQSVTETTVTEETTQDKDFVPTTNYRDKYKKLIGDVSAKEGAHTLAPNKQFGFVPSESKTDKRSIEEMMNDIRAKKKQKLLEHSVSTTQEPSSSSE</sequence>